<dbReference type="KEGG" id="ssei:FJR45_11960"/>
<gene>
    <name evidence="2" type="ORF">FJR45_11960</name>
</gene>
<evidence type="ECO:0000256" key="1">
    <source>
        <dbReference type="SAM" id="SignalP"/>
    </source>
</evidence>
<keyword evidence="3" id="KW-1185">Reference proteome</keyword>
<feature type="chain" id="PRO_5032305039" evidence="1">
    <location>
        <begin position="24"/>
        <end position="361"/>
    </location>
</feature>
<keyword evidence="1" id="KW-0732">Signal</keyword>
<proteinExistence type="predicted"/>
<accession>A0A7M1B4F0</accession>
<sequence>MYKKVLSSSLIATALLLSGCGGSDTTCRIDVQNAIDDGNYDVAISLLEGECRTAYTQSDLNMNLASVYMGKSGYSVSDIADMLINSNDTQNDAFSTFISSVSKKRNPDSLPLLTKAQQYYLAAISLDTNSSVSELCSRSNLDLRNDSRLENACLYISFNDAVKATNTVTYLTGDVDKLVESLNNTNTTPYDMKASMDALAWLIDSNFTPNEGNITAQDVNISNKSYAHVIVNYGTNGLFYRLGKSTTRDANNSTVLTDGYCDSDGNRTACEGIEKTDGSIDITNPAALSCYACPVDFDGNGATEDVVKLLVDTFNNGTESITAIIDDPDITDSIREFKQDITNGNDVNITVDDIINYLNGN</sequence>
<dbReference type="Proteomes" id="UP000593719">
    <property type="component" value="Chromosome"/>
</dbReference>
<feature type="signal peptide" evidence="1">
    <location>
        <begin position="1"/>
        <end position="23"/>
    </location>
</feature>
<evidence type="ECO:0000313" key="3">
    <source>
        <dbReference type="Proteomes" id="UP000593719"/>
    </source>
</evidence>
<dbReference type="PROSITE" id="PS51257">
    <property type="entry name" value="PROKAR_LIPOPROTEIN"/>
    <property type="match status" value="1"/>
</dbReference>
<name>A0A7M1B4F0_9BACT</name>
<organism evidence="2 3">
    <name type="scientific">Sulfurimonas sediminis</name>
    <dbReference type="NCBI Taxonomy" id="2590020"/>
    <lineage>
        <taxon>Bacteria</taxon>
        <taxon>Pseudomonadati</taxon>
        <taxon>Campylobacterota</taxon>
        <taxon>Epsilonproteobacteria</taxon>
        <taxon>Campylobacterales</taxon>
        <taxon>Sulfurimonadaceae</taxon>
        <taxon>Sulfurimonas</taxon>
    </lineage>
</organism>
<dbReference type="RefSeq" id="WP_193150744.1">
    <property type="nucleotide sequence ID" value="NZ_CP041235.1"/>
</dbReference>
<reference evidence="2 3" key="1">
    <citation type="submission" date="2019-06" db="EMBL/GenBank/DDBJ databases">
        <title>Sulfurimonas gotlandica sp. nov., a chemoautotrophic and psychrotolerant epsilonproteobacterium isolated from a pelagic redoxcline, and an emended description of the genus Sulfurimonas.</title>
        <authorList>
            <person name="Wang S."/>
            <person name="Jiang L."/>
            <person name="Shao Z."/>
        </authorList>
    </citation>
    <scope>NUCLEOTIDE SEQUENCE [LARGE SCALE GENOMIC DNA]</scope>
    <source>
        <strain evidence="2 3">S2-6</strain>
    </source>
</reference>
<dbReference type="AlphaFoldDB" id="A0A7M1B4F0"/>
<evidence type="ECO:0000313" key="2">
    <source>
        <dbReference type="EMBL" id="QOP44617.1"/>
    </source>
</evidence>
<dbReference type="EMBL" id="CP041235">
    <property type="protein sequence ID" value="QOP44617.1"/>
    <property type="molecule type" value="Genomic_DNA"/>
</dbReference>
<protein>
    <submittedName>
        <fullName evidence="2">Uncharacterized protein</fullName>
    </submittedName>
</protein>